<organism evidence="1 2">
    <name type="scientific">Batillaria attramentaria</name>
    <dbReference type="NCBI Taxonomy" id="370345"/>
    <lineage>
        <taxon>Eukaryota</taxon>
        <taxon>Metazoa</taxon>
        <taxon>Spiralia</taxon>
        <taxon>Lophotrochozoa</taxon>
        <taxon>Mollusca</taxon>
        <taxon>Gastropoda</taxon>
        <taxon>Caenogastropoda</taxon>
        <taxon>Sorbeoconcha</taxon>
        <taxon>Cerithioidea</taxon>
        <taxon>Batillariidae</taxon>
        <taxon>Batillaria</taxon>
    </lineage>
</organism>
<reference evidence="1 2" key="1">
    <citation type="journal article" date="2023" name="Sci. Data">
        <title>Genome assembly of the Korean intertidal mud-creeper Batillaria attramentaria.</title>
        <authorList>
            <person name="Patra A.K."/>
            <person name="Ho P.T."/>
            <person name="Jun S."/>
            <person name="Lee S.J."/>
            <person name="Kim Y."/>
            <person name="Won Y.J."/>
        </authorList>
    </citation>
    <scope>NUCLEOTIDE SEQUENCE [LARGE SCALE GENOMIC DNA]</scope>
    <source>
        <strain evidence="1">Wonlab-2016</strain>
    </source>
</reference>
<dbReference type="Proteomes" id="UP001519460">
    <property type="component" value="Unassembled WGS sequence"/>
</dbReference>
<comment type="caution">
    <text evidence="1">The sequence shown here is derived from an EMBL/GenBank/DDBJ whole genome shotgun (WGS) entry which is preliminary data.</text>
</comment>
<evidence type="ECO:0008006" key="3">
    <source>
        <dbReference type="Google" id="ProtNLM"/>
    </source>
</evidence>
<sequence length="211" mass="23427">MLFVHSFKISFFSISISHQNSLLGALLLAAVAVSTAHAYCYDAQVAQDQHFDDSFVCKENIPYPAQAPGDYAYQCVCPSPRKRVERIYLNNDVCFVVYPEKQDVQYAQCGGHCSFDYGTRIATSTRGYFCVYQSYVQRQFLVWCPNLAAQAGKVVPAPQQVNGHQLYGRFERVTQNLPTLCSCRGYFCDNHAVHGGPGGIHSQIGGVPAIH</sequence>
<evidence type="ECO:0000313" key="2">
    <source>
        <dbReference type="Proteomes" id="UP001519460"/>
    </source>
</evidence>
<protein>
    <recommendedName>
        <fullName evidence="3">Secreted protein</fullName>
    </recommendedName>
</protein>
<dbReference type="EMBL" id="JACVVK020000039">
    <property type="protein sequence ID" value="KAK7500093.1"/>
    <property type="molecule type" value="Genomic_DNA"/>
</dbReference>
<keyword evidence="2" id="KW-1185">Reference proteome</keyword>
<name>A0ABD0LKY3_9CAEN</name>
<gene>
    <name evidence="1" type="ORF">BaRGS_00008640</name>
</gene>
<accession>A0ABD0LKY3</accession>
<evidence type="ECO:0000313" key="1">
    <source>
        <dbReference type="EMBL" id="KAK7500093.1"/>
    </source>
</evidence>
<dbReference type="AlphaFoldDB" id="A0ABD0LKY3"/>
<proteinExistence type="predicted"/>